<dbReference type="EMBL" id="JAPFFF010000052">
    <property type="protein sequence ID" value="KAK8839307.1"/>
    <property type="molecule type" value="Genomic_DNA"/>
</dbReference>
<accession>A0ABR2H0H0</accession>
<dbReference type="Proteomes" id="UP001470230">
    <property type="component" value="Unassembled WGS sequence"/>
</dbReference>
<evidence type="ECO:0000313" key="2">
    <source>
        <dbReference type="Proteomes" id="UP001470230"/>
    </source>
</evidence>
<dbReference type="PANTHER" id="PTHR24159">
    <property type="match status" value="1"/>
</dbReference>
<dbReference type="PANTHER" id="PTHR24159:SF5">
    <property type="entry name" value="ANK_REP_REGION DOMAIN-CONTAINING PROTEIN"/>
    <property type="match status" value="1"/>
</dbReference>
<sequence length="397" mass="47442">MNSQEYLDMMNSIYEKILNFLEEEVSSDKNLLLKDIFNNTKINDNKYNLLSFLHLVSKISDNRCRFTNFFSKIERIFQIFKEDIKKYFSNSEIFNIFKSNKRILLIIIEQQIIVFDEYIAKKITKTSKYIKAKYPHYFQPELQPFIDEKWFPKYDPEIPELKINEWIEEIKRKLPENFYEKRKEGENDSKICELIRKDMISEFVEYVTRNNVSLNSKIQPSIYETNSFLLSKKKKSNLNLNSSQKNVGFSLIEYAAFFGSLKILKYLCFKGVQLTQSLLPLVIHSKNVKIIHFLKDNQVELDDESCKQAFYESIKCHHNDIANYFINSILQNDEENSQDTFNRCLKYYNVAFLKNEFINESSFCNLCKYDYCAIVDYLLKNKEIDVNKIEIFNIMFI</sequence>
<dbReference type="SUPFAM" id="SSF48403">
    <property type="entry name" value="Ankyrin repeat"/>
    <property type="match status" value="1"/>
</dbReference>
<evidence type="ECO:0008006" key="3">
    <source>
        <dbReference type="Google" id="ProtNLM"/>
    </source>
</evidence>
<proteinExistence type="predicted"/>
<keyword evidence="2" id="KW-1185">Reference proteome</keyword>
<reference evidence="1 2" key="1">
    <citation type="submission" date="2024-04" db="EMBL/GenBank/DDBJ databases">
        <title>Tritrichomonas musculus Genome.</title>
        <authorList>
            <person name="Alves-Ferreira E."/>
            <person name="Grigg M."/>
            <person name="Lorenzi H."/>
            <person name="Galac M."/>
        </authorList>
    </citation>
    <scope>NUCLEOTIDE SEQUENCE [LARGE SCALE GENOMIC DNA]</scope>
    <source>
        <strain evidence="1 2">EAF2021</strain>
    </source>
</reference>
<comment type="caution">
    <text evidence="1">The sequence shown here is derived from an EMBL/GenBank/DDBJ whole genome shotgun (WGS) entry which is preliminary data.</text>
</comment>
<protein>
    <recommendedName>
        <fullName evidence="3">DUF3447 domain-containing protein</fullName>
    </recommendedName>
</protein>
<dbReference type="InterPro" id="IPR036770">
    <property type="entry name" value="Ankyrin_rpt-contain_sf"/>
</dbReference>
<evidence type="ECO:0000313" key="1">
    <source>
        <dbReference type="EMBL" id="KAK8839307.1"/>
    </source>
</evidence>
<gene>
    <name evidence="1" type="ORF">M9Y10_032241</name>
</gene>
<dbReference type="Gene3D" id="1.25.40.20">
    <property type="entry name" value="Ankyrin repeat-containing domain"/>
    <property type="match status" value="1"/>
</dbReference>
<organism evidence="1 2">
    <name type="scientific">Tritrichomonas musculus</name>
    <dbReference type="NCBI Taxonomy" id="1915356"/>
    <lineage>
        <taxon>Eukaryota</taxon>
        <taxon>Metamonada</taxon>
        <taxon>Parabasalia</taxon>
        <taxon>Tritrichomonadida</taxon>
        <taxon>Tritrichomonadidae</taxon>
        <taxon>Tritrichomonas</taxon>
    </lineage>
</organism>
<name>A0ABR2H0H0_9EUKA</name>